<proteinExistence type="inferred from homology"/>
<organism evidence="5 6">
    <name type="scientific">Triparma verrucosa</name>
    <dbReference type="NCBI Taxonomy" id="1606542"/>
    <lineage>
        <taxon>Eukaryota</taxon>
        <taxon>Sar</taxon>
        <taxon>Stramenopiles</taxon>
        <taxon>Ochrophyta</taxon>
        <taxon>Bolidophyceae</taxon>
        <taxon>Parmales</taxon>
        <taxon>Triparmaceae</taxon>
        <taxon>Triparma</taxon>
    </lineage>
</organism>
<dbReference type="EMBL" id="BRXX01000088">
    <property type="protein sequence ID" value="GMH88931.1"/>
    <property type="molecule type" value="Genomic_DNA"/>
</dbReference>
<sequence length="244" mass="26215">MNPMTSTMLAFLLLALPTTAFVAKPLPMSSFALRRAASSLHMFDAAVLESVATAAAFPTVFVGTGTYLVNTMEEKEEEDSSTSSDGEVDIYRDTLLRYAGYANEVGEAFSPLVPSWCVPASYGVAITYVIADTVDKTRKAYGGSKYEESSLTTCALIEGLDALIWQLAASVALPGYTIHQVVAITVMVLNAAGLTEGFYDVLPTAVGLLTIPFIVKPLDELAEVGMEVTLRKVWAPYLESCEIK</sequence>
<keyword evidence="6" id="KW-1185">Reference proteome</keyword>
<gene>
    <name evidence="5" type="ORF">TrVE_jg13708</name>
</gene>
<dbReference type="Pfam" id="PF10558">
    <property type="entry name" value="MTP18"/>
    <property type="match status" value="2"/>
</dbReference>
<comment type="caution">
    <text evidence="5">The sequence shown here is derived from an EMBL/GenBank/DDBJ whole genome shotgun (WGS) entry which is preliminary data.</text>
</comment>
<evidence type="ECO:0000256" key="3">
    <source>
        <dbReference type="ARBA" id="ARBA00029631"/>
    </source>
</evidence>
<evidence type="ECO:0000256" key="1">
    <source>
        <dbReference type="ARBA" id="ARBA00009224"/>
    </source>
</evidence>
<dbReference type="GO" id="GO:0005739">
    <property type="term" value="C:mitochondrion"/>
    <property type="evidence" value="ECO:0007669"/>
    <property type="project" value="TreeGrafter"/>
</dbReference>
<name>A0A9W7BDB3_9STRA</name>
<evidence type="ECO:0000256" key="4">
    <source>
        <dbReference type="SAM" id="SignalP"/>
    </source>
</evidence>
<dbReference type="InterPro" id="IPR019560">
    <property type="entry name" value="Mitochondrial_18_kDa_protein"/>
</dbReference>
<evidence type="ECO:0000256" key="2">
    <source>
        <dbReference type="ARBA" id="ARBA00017835"/>
    </source>
</evidence>
<protein>
    <recommendedName>
        <fullName evidence="2">Mitochondrial fission process protein 1</fullName>
    </recommendedName>
    <alternativeName>
        <fullName evidence="3">Mitochondrial 18 kDa protein</fullName>
    </alternativeName>
</protein>
<keyword evidence="4" id="KW-0732">Signal</keyword>
<evidence type="ECO:0000313" key="5">
    <source>
        <dbReference type="EMBL" id="GMH88931.1"/>
    </source>
</evidence>
<evidence type="ECO:0000313" key="6">
    <source>
        <dbReference type="Proteomes" id="UP001165160"/>
    </source>
</evidence>
<feature type="signal peptide" evidence="4">
    <location>
        <begin position="1"/>
        <end position="20"/>
    </location>
</feature>
<dbReference type="AlphaFoldDB" id="A0A9W7BDB3"/>
<dbReference type="PANTHER" id="PTHR11001:SF2">
    <property type="entry name" value="MITOCHONDRIAL FISSION PROCESS PROTEIN 1"/>
    <property type="match status" value="1"/>
</dbReference>
<comment type="similarity">
    <text evidence="1">Belongs to the MTFP1 family.</text>
</comment>
<accession>A0A9W7BDB3</accession>
<dbReference type="Proteomes" id="UP001165160">
    <property type="component" value="Unassembled WGS sequence"/>
</dbReference>
<dbReference type="PANTHER" id="PTHR11001">
    <property type="entry name" value="MITOCHONDRIAL FISSION PROCESS PROTEIN 1"/>
    <property type="match status" value="1"/>
</dbReference>
<reference evidence="6" key="1">
    <citation type="journal article" date="2023" name="Commun. Biol.">
        <title>Genome analysis of Parmales, the sister group of diatoms, reveals the evolutionary specialization of diatoms from phago-mixotrophs to photoautotrophs.</title>
        <authorList>
            <person name="Ban H."/>
            <person name="Sato S."/>
            <person name="Yoshikawa S."/>
            <person name="Yamada K."/>
            <person name="Nakamura Y."/>
            <person name="Ichinomiya M."/>
            <person name="Sato N."/>
            <person name="Blanc-Mathieu R."/>
            <person name="Endo H."/>
            <person name="Kuwata A."/>
            <person name="Ogata H."/>
        </authorList>
    </citation>
    <scope>NUCLEOTIDE SEQUENCE [LARGE SCALE GENOMIC DNA]</scope>
    <source>
        <strain evidence="6">NIES 3699</strain>
    </source>
</reference>
<feature type="chain" id="PRO_5040777866" description="Mitochondrial fission process protein 1" evidence="4">
    <location>
        <begin position="21"/>
        <end position="244"/>
    </location>
</feature>
<dbReference type="GO" id="GO:0000266">
    <property type="term" value="P:mitochondrial fission"/>
    <property type="evidence" value="ECO:0007669"/>
    <property type="project" value="TreeGrafter"/>
</dbReference>